<sequence length="286" mass="32495">MKRFLFAVLLLGTLPALSQTTEQTDPLRPSVPDSAQVAADSTKRAIDSTARGPAATRARRFDFKPELRYRLTVDGTFTTGNVNRSLLQMAGAFDVSVSKLAKLSTNPSFVYGRQNSLLNEREYFADTRLTMFYEERLYYLGFGSYERSNLRQILNRYTAAAGIGYKLLNQKRAYISLTNVVLREFTDYAELADINTWRNSARLFGEYTFGKDRWSIAHTVFYQPAIFQPEGAARNVRWNGSASVQYKFSANLSFRATFANSYESIVVPGRVNNDTRLTLGMTYERK</sequence>
<feature type="chain" id="PRO_5003630325" description="DUF481 domain-containing protein" evidence="2">
    <location>
        <begin position="19"/>
        <end position="286"/>
    </location>
</feature>
<dbReference type="PATRIC" id="fig|1166018.3.peg.4261"/>
<dbReference type="HOGENOM" id="CLU_084478_0_0_10"/>
<evidence type="ECO:0000313" key="3">
    <source>
        <dbReference type="EMBL" id="CCH00507.1"/>
    </source>
</evidence>
<reference evidence="3 4" key="1">
    <citation type="journal article" date="2012" name="J. Bacteriol.">
        <title>Genome Sequence of Fibrella aestuarina BUZ 2T, a Filamentous Marine Bacterium.</title>
        <authorList>
            <person name="Filippini M."/>
            <person name="Qi W."/>
            <person name="Blom J."/>
            <person name="Goesmann A."/>
            <person name="Smits T.H."/>
            <person name="Bagheri H.C."/>
        </authorList>
    </citation>
    <scope>NUCLEOTIDE SEQUENCE [LARGE SCALE GENOMIC DNA]</scope>
    <source>
        <strain evidence="4">BUZ 2T</strain>
    </source>
</reference>
<dbReference type="OrthoDB" id="892549at2"/>
<feature type="signal peptide" evidence="2">
    <location>
        <begin position="1"/>
        <end position="18"/>
    </location>
</feature>
<organism evidence="3 4">
    <name type="scientific">Fibrella aestuarina BUZ 2</name>
    <dbReference type="NCBI Taxonomy" id="1166018"/>
    <lineage>
        <taxon>Bacteria</taxon>
        <taxon>Pseudomonadati</taxon>
        <taxon>Bacteroidota</taxon>
        <taxon>Cytophagia</taxon>
        <taxon>Cytophagales</taxon>
        <taxon>Spirosomataceae</taxon>
        <taxon>Fibrella</taxon>
    </lineage>
</organism>
<keyword evidence="2" id="KW-0732">Signal</keyword>
<keyword evidence="4" id="KW-1185">Reference proteome</keyword>
<protein>
    <recommendedName>
        <fullName evidence="5">DUF481 domain-containing protein</fullName>
    </recommendedName>
</protein>
<gene>
    <name evidence="3" type="ORF">FAES_2498</name>
</gene>
<evidence type="ECO:0000256" key="2">
    <source>
        <dbReference type="SAM" id="SignalP"/>
    </source>
</evidence>
<evidence type="ECO:0000313" key="4">
    <source>
        <dbReference type="Proteomes" id="UP000011058"/>
    </source>
</evidence>
<accession>I0K8Q4</accession>
<proteinExistence type="predicted"/>
<dbReference type="EMBL" id="HE796683">
    <property type="protein sequence ID" value="CCH00507.1"/>
    <property type="molecule type" value="Genomic_DNA"/>
</dbReference>
<dbReference type="RefSeq" id="WP_015331606.1">
    <property type="nucleotide sequence ID" value="NC_020054.1"/>
</dbReference>
<feature type="region of interest" description="Disordered" evidence="1">
    <location>
        <begin position="20"/>
        <end position="49"/>
    </location>
</feature>
<dbReference type="AlphaFoldDB" id="I0K8Q4"/>
<evidence type="ECO:0008006" key="5">
    <source>
        <dbReference type="Google" id="ProtNLM"/>
    </source>
</evidence>
<dbReference type="InterPro" id="IPR007433">
    <property type="entry name" value="DUF481"/>
</dbReference>
<dbReference type="KEGG" id="fae:FAES_2498"/>
<dbReference type="eggNOG" id="COG3137">
    <property type="taxonomic scope" value="Bacteria"/>
</dbReference>
<dbReference type="Proteomes" id="UP000011058">
    <property type="component" value="Chromosome"/>
</dbReference>
<dbReference type="STRING" id="1166018.FAES_2498"/>
<dbReference type="Pfam" id="PF04338">
    <property type="entry name" value="DUF481"/>
    <property type="match status" value="1"/>
</dbReference>
<evidence type="ECO:0000256" key="1">
    <source>
        <dbReference type="SAM" id="MobiDB-lite"/>
    </source>
</evidence>
<name>I0K8Q4_9BACT</name>